<protein>
    <submittedName>
        <fullName evidence="1">Uncharacterized protein</fullName>
    </submittedName>
</protein>
<dbReference type="HOGENOM" id="CLU_2656013_0_0_1"/>
<dbReference type="AlphaFoldDB" id="A0A0C3A6H7"/>
<evidence type="ECO:0000313" key="1">
    <source>
        <dbReference type="EMBL" id="KIM20240.1"/>
    </source>
</evidence>
<reference evidence="2" key="2">
    <citation type="submission" date="2015-01" db="EMBL/GenBank/DDBJ databases">
        <title>Evolutionary Origins and Diversification of the Mycorrhizal Mutualists.</title>
        <authorList>
            <consortium name="DOE Joint Genome Institute"/>
            <consortium name="Mycorrhizal Genomics Consortium"/>
            <person name="Kohler A."/>
            <person name="Kuo A."/>
            <person name="Nagy L.G."/>
            <person name="Floudas D."/>
            <person name="Copeland A."/>
            <person name="Barry K.W."/>
            <person name="Cichocki N."/>
            <person name="Veneault-Fourrey C."/>
            <person name="LaButti K."/>
            <person name="Lindquist E.A."/>
            <person name="Lipzen A."/>
            <person name="Lundell T."/>
            <person name="Morin E."/>
            <person name="Murat C."/>
            <person name="Riley R."/>
            <person name="Ohm R."/>
            <person name="Sun H."/>
            <person name="Tunlid A."/>
            <person name="Henrissat B."/>
            <person name="Grigoriev I.V."/>
            <person name="Hibbett D.S."/>
            <person name="Martin F."/>
        </authorList>
    </citation>
    <scope>NUCLEOTIDE SEQUENCE [LARGE SCALE GENOMIC DNA]</scope>
    <source>
        <strain evidence="2">MAFF 305830</strain>
    </source>
</reference>
<dbReference type="Proteomes" id="UP000054097">
    <property type="component" value="Unassembled WGS sequence"/>
</dbReference>
<reference evidence="1 2" key="1">
    <citation type="submission" date="2014-04" db="EMBL/GenBank/DDBJ databases">
        <authorList>
            <consortium name="DOE Joint Genome Institute"/>
            <person name="Kuo A."/>
            <person name="Zuccaro A."/>
            <person name="Kohler A."/>
            <person name="Nagy L.G."/>
            <person name="Floudas D."/>
            <person name="Copeland A."/>
            <person name="Barry K.W."/>
            <person name="Cichocki N."/>
            <person name="Veneault-Fourrey C."/>
            <person name="LaButti K."/>
            <person name="Lindquist E.A."/>
            <person name="Lipzen A."/>
            <person name="Lundell T."/>
            <person name="Morin E."/>
            <person name="Murat C."/>
            <person name="Sun H."/>
            <person name="Tunlid A."/>
            <person name="Henrissat B."/>
            <person name="Grigoriev I.V."/>
            <person name="Hibbett D.S."/>
            <person name="Martin F."/>
            <person name="Nordberg H.P."/>
            <person name="Cantor M.N."/>
            <person name="Hua S.X."/>
        </authorList>
    </citation>
    <scope>NUCLEOTIDE SEQUENCE [LARGE SCALE GENOMIC DNA]</scope>
    <source>
        <strain evidence="1 2">MAFF 305830</strain>
    </source>
</reference>
<sequence>MREVNLLPLDLQAFEEARYDQFLRQILFFLISSILSVQTIESRKSQYRKSASTYSKVEFAIQKEPNQTSKSARQRY</sequence>
<name>A0A0C3A6H7_SERVB</name>
<evidence type="ECO:0000313" key="2">
    <source>
        <dbReference type="Proteomes" id="UP000054097"/>
    </source>
</evidence>
<accession>A0A0C3A6H7</accession>
<gene>
    <name evidence="1" type="ORF">M408DRAFT_145778</name>
</gene>
<keyword evidence="2" id="KW-1185">Reference proteome</keyword>
<organism evidence="1 2">
    <name type="scientific">Serendipita vermifera MAFF 305830</name>
    <dbReference type="NCBI Taxonomy" id="933852"/>
    <lineage>
        <taxon>Eukaryota</taxon>
        <taxon>Fungi</taxon>
        <taxon>Dikarya</taxon>
        <taxon>Basidiomycota</taxon>
        <taxon>Agaricomycotina</taxon>
        <taxon>Agaricomycetes</taxon>
        <taxon>Sebacinales</taxon>
        <taxon>Serendipitaceae</taxon>
        <taxon>Serendipita</taxon>
    </lineage>
</organism>
<proteinExistence type="predicted"/>
<dbReference type="EMBL" id="KN824458">
    <property type="protein sequence ID" value="KIM20240.1"/>
    <property type="molecule type" value="Genomic_DNA"/>
</dbReference>